<protein>
    <submittedName>
        <fullName evidence="1">Uncharacterized protein</fullName>
    </submittedName>
</protein>
<reference evidence="1" key="1">
    <citation type="submission" date="2020-11" db="EMBL/GenBank/DDBJ databases">
        <authorList>
            <person name="Tran Van P."/>
        </authorList>
    </citation>
    <scope>NUCLEOTIDE SEQUENCE</scope>
</reference>
<proteinExistence type="predicted"/>
<name>A0A7R9FIS5_9NEOP</name>
<dbReference type="AlphaFoldDB" id="A0A7R9FIS5"/>
<dbReference type="EMBL" id="OE000556">
    <property type="protein sequence ID" value="CAD7454293.1"/>
    <property type="molecule type" value="Genomic_DNA"/>
</dbReference>
<sequence>MYPHPVLQNLRLLIAQKITRDFGTSVHVIGPVDDLKLTGKDNKLVKQVVGFDGNNVFVLADAKKKGGEGNSDLRKVLTHKPDPCLQYPQNTYGTTFVSQNFLEARASGRKQFLQVVSHRLAEALSTELYEDCICFLRDGAHAETRCRVTGRKERERLEVSNGWIGLGLGMCYRNKSIDNIQLISTSSALPEMFGTGEPIKSQNQPSQISAHAHLTTHALYIQKQADSFVGRCEEI</sequence>
<evidence type="ECO:0000313" key="1">
    <source>
        <dbReference type="EMBL" id="CAD7454293.1"/>
    </source>
</evidence>
<gene>
    <name evidence="1" type="ORF">TTEB3V08_LOCUS2403</name>
</gene>
<organism evidence="1">
    <name type="scientific">Timema tahoe</name>
    <dbReference type="NCBI Taxonomy" id="61484"/>
    <lineage>
        <taxon>Eukaryota</taxon>
        <taxon>Metazoa</taxon>
        <taxon>Ecdysozoa</taxon>
        <taxon>Arthropoda</taxon>
        <taxon>Hexapoda</taxon>
        <taxon>Insecta</taxon>
        <taxon>Pterygota</taxon>
        <taxon>Neoptera</taxon>
        <taxon>Polyneoptera</taxon>
        <taxon>Phasmatodea</taxon>
        <taxon>Timematodea</taxon>
        <taxon>Timematoidea</taxon>
        <taxon>Timematidae</taxon>
        <taxon>Timema</taxon>
    </lineage>
</organism>
<accession>A0A7R9FIS5</accession>